<keyword evidence="6" id="KW-0812">Transmembrane</keyword>
<keyword evidence="8" id="KW-0735">Signal-anchor</keyword>
<dbReference type="PRINTS" id="PR00501">
    <property type="entry name" value="KELCHREPEAT"/>
</dbReference>
<dbReference type="Proteomes" id="UP000278627">
    <property type="component" value="Unassembled WGS sequence"/>
</dbReference>
<dbReference type="WBParaSite" id="BPAG_0000008801-mRNA-1">
    <property type="protein sequence ID" value="BPAG_0000008801-mRNA-1"/>
    <property type="gene ID" value="BPAG_0000008801"/>
</dbReference>
<dbReference type="SMART" id="SM00225">
    <property type="entry name" value="BTB"/>
    <property type="match status" value="1"/>
</dbReference>
<dbReference type="Gene3D" id="2.120.10.80">
    <property type="entry name" value="Kelch-type beta propeller"/>
    <property type="match status" value="2"/>
</dbReference>
<comment type="subcellular location">
    <subcellularLocation>
        <location evidence="1">Golgi apparatus membrane</location>
        <topology evidence="1">Single-pass type II membrane protein</topology>
    </subcellularLocation>
</comment>
<keyword evidence="7" id="KW-0677">Repeat</keyword>
<dbReference type="GO" id="GO:0016758">
    <property type="term" value="F:hexosyltransferase activity"/>
    <property type="evidence" value="ECO:0007669"/>
    <property type="project" value="InterPro"/>
</dbReference>
<evidence type="ECO:0000256" key="1">
    <source>
        <dbReference type="ARBA" id="ARBA00004323"/>
    </source>
</evidence>
<evidence type="ECO:0000256" key="5">
    <source>
        <dbReference type="ARBA" id="ARBA00022679"/>
    </source>
</evidence>
<dbReference type="EMBL" id="UZAD01000003">
    <property type="protein sequence ID" value="VDN81275.1"/>
    <property type="molecule type" value="Genomic_DNA"/>
</dbReference>
<keyword evidence="10" id="KW-0333">Golgi apparatus</keyword>
<dbReference type="STRING" id="6280.A0A0N4SWR8"/>
<evidence type="ECO:0000313" key="13">
    <source>
        <dbReference type="EMBL" id="VDN81275.1"/>
    </source>
</evidence>
<dbReference type="PANTHER" id="PTHR45632">
    <property type="entry name" value="LD33804P"/>
    <property type="match status" value="1"/>
</dbReference>
<evidence type="ECO:0000256" key="3">
    <source>
        <dbReference type="ARBA" id="ARBA00022441"/>
    </source>
</evidence>
<proteinExistence type="inferred from homology"/>
<dbReference type="Gene3D" id="1.25.40.420">
    <property type="match status" value="1"/>
</dbReference>
<keyword evidence="4" id="KW-0328">Glycosyltransferase</keyword>
<dbReference type="Gene3D" id="3.90.550.50">
    <property type="match status" value="1"/>
</dbReference>
<keyword evidence="14" id="KW-1185">Reference proteome</keyword>
<name>A0A0N4SWR8_BRUPA</name>
<feature type="domain" description="BTB" evidence="12">
    <location>
        <begin position="35"/>
        <end position="134"/>
    </location>
</feature>
<comment type="similarity">
    <text evidence="2">Belongs to the glycosyltransferase 31 family.</text>
</comment>
<dbReference type="InterPro" id="IPR000210">
    <property type="entry name" value="BTB/POZ_dom"/>
</dbReference>
<dbReference type="Pfam" id="PF01762">
    <property type="entry name" value="Galactosyl_T"/>
    <property type="match status" value="2"/>
</dbReference>
<evidence type="ECO:0000313" key="14">
    <source>
        <dbReference type="Proteomes" id="UP000278627"/>
    </source>
</evidence>
<dbReference type="Pfam" id="PF00651">
    <property type="entry name" value="BTB"/>
    <property type="match status" value="2"/>
</dbReference>
<dbReference type="AlphaFoldDB" id="A0A0N4SWR8"/>
<evidence type="ECO:0000256" key="2">
    <source>
        <dbReference type="ARBA" id="ARBA00008661"/>
    </source>
</evidence>
<dbReference type="GO" id="GO:0000139">
    <property type="term" value="C:Golgi membrane"/>
    <property type="evidence" value="ECO:0007669"/>
    <property type="project" value="UniProtKB-SubCell"/>
</dbReference>
<evidence type="ECO:0000256" key="7">
    <source>
        <dbReference type="ARBA" id="ARBA00022737"/>
    </source>
</evidence>
<reference evidence="13 14" key="2">
    <citation type="submission" date="2018-11" db="EMBL/GenBank/DDBJ databases">
        <authorList>
            <consortium name="Pathogen Informatics"/>
        </authorList>
    </citation>
    <scope>NUCLEOTIDE SEQUENCE [LARGE SCALE GENOMIC DNA]</scope>
</reference>
<organism evidence="15">
    <name type="scientific">Brugia pahangi</name>
    <name type="common">Filarial nematode worm</name>
    <dbReference type="NCBI Taxonomy" id="6280"/>
    <lineage>
        <taxon>Eukaryota</taxon>
        <taxon>Metazoa</taxon>
        <taxon>Ecdysozoa</taxon>
        <taxon>Nematoda</taxon>
        <taxon>Chromadorea</taxon>
        <taxon>Rhabditida</taxon>
        <taxon>Spirurina</taxon>
        <taxon>Spiruromorpha</taxon>
        <taxon>Filarioidea</taxon>
        <taxon>Onchocercidae</taxon>
        <taxon>Brugia</taxon>
    </lineage>
</organism>
<dbReference type="SUPFAM" id="SSF117281">
    <property type="entry name" value="Kelch motif"/>
    <property type="match status" value="2"/>
</dbReference>
<dbReference type="InterPro" id="IPR015915">
    <property type="entry name" value="Kelch-typ_b-propeller"/>
</dbReference>
<evidence type="ECO:0000313" key="15">
    <source>
        <dbReference type="WBParaSite" id="BPAG_0000008801-mRNA-1"/>
    </source>
</evidence>
<keyword evidence="9" id="KW-1133">Transmembrane helix</keyword>
<evidence type="ECO:0000256" key="11">
    <source>
        <dbReference type="ARBA" id="ARBA00023136"/>
    </source>
</evidence>
<gene>
    <name evidence="13" type="ORF">BPAG_LOCUS89</name>
</gene>
<dbReference type="InterPro" id="IPR011333">
    <property type="entry name" value="SKP1/BTB/POZ_sf"/>
</dbReference>
<sequence length="1138" mass="128563">MVIHSEEIMLKMFDNSMQDTLLSHLSTFRRNRELCDVVLFVHEKEILAHKIVLAACSPALMDMFVRSENGDRSSKRVSTTMLSTAGTASPPLTTALALPITTQPLSYYEFAEADYDCFEAIVNYAYSSHLEISSRKVGELYKTACALQVTPIARACARYLIENLNIMDCIGIRRQANINDDVLVEQVDNFIAKNFAQIVDESPGFTHLPLIKVRLILSSDDIKKLCCGEDIALRVVQYFQSLPHINDRIEQWIEQLVEKTHMLYTDTDCRLQDCLGMDDRSSVGASDIIQDYKRTGGYLPRTYSGSNVLEVQSPAHHITGATQVHLNSTRLTNTKLSSAESNSSLSSNAEPDDESYKLIAVHRTAGKNKSKLSEAENVIKSRTTSQVVEPSPIFEIVQQQEIAEETVVSNASAFRYRLVSSESSSRIPLPHMESPRCSVGGAFINGKIIVCGGYDRGKCLESVEEYNLLKKNWRRLADMAQCRGRFDAAVVGSKVYAVAGSSGSVDLKTVECYDSEIEKWSLVKSLHHGRSHNDMSVRFLILCCAALDGLIYCIGGCCEQIVLSECERYNPELDEWASITPLRTARFQASCTSWHGLVIVCGGCNGWKCLDSVDAYSPKTGKWQRLASLKTARRGSAVAVVKDSLFVIGGHDGTHSLNSVEILDDPTGEWRSGPSLTIPRANVKAAVASGDEIYLLGGFDGTQFLSSIEVLNNGSNCKAGGIGMIISDRNIPFEIHDERHEAGIEQLAFVSVICCSQISKQRCYIDANTEVIQMLIKKTSSKTLKRYGVSTVCLSIIFLWILGWTDYIFEKSFSKFDWPPYINVREQVLLELTGQAASYLYENDWAYFEPFHIPTCEINMEMNKFLLIIVKSSPLHFVKRQAIRVTWGSVFNHSDFTVKTIFVIGREPFNQENKRLQKEIDLYNDILIGDYIDSYRNNTLKVLCVDYRNGDVTVTYEQEKVGRREILKFLSAVQFSFSYCHHNYTVPYAFFVDDDYLVLVQNLVAEVKKYNVYDRLYMGWRFDTRPFRTRFHKHRVSIATYPFNRYPPYISAGAVLLSLQTIREMYYAIQHTKLYSYDDIYAGILAKSLKLTVKHNKNMRFWKAKIGMKEAKTLICAHGFEGKRLNLIYNKLRAEGVL</sequence>
<dbReference type="SUPFAM" id="SSF54695">
    <property type="entry name" value="POZ domain"/>
    <property type="match status" value="1"/>
</dbReference>
<keyword evidence="5" id="KW-0808">Transferase</keyword>
<dbReference type="PANTHER" id="PTHR45632:SF26">
    <property type="entry name" value="BTB DOMAIN-CONTAINING PROTEIN"/>
    <property type="match status" value="1"/>
</dbReference>
<dbReference type="PROSITE" id="PS50097">
    <property type="entry name" value="BTB"/>
    <property type="match status" value="1"/>
</dbReference>
<evidence type="ECO:0000256" key="6">
    <source>
        <dbReference type="ARBA" id="ARBA00022692"/>
    </source>
</evidence>
<dbReference type="InterPro" id="IPR006652">
    <property type="entry name" value="Kelch_1"/>
</dbReference>
<evidence type="ECO:0000256" key="10">
    <source>
        <dbReference type="ARBA" id="ARBA00023034"/>
    </source>
</evidence>
<dbReference type="SMART" id="SM00612">
    <property type="entry name" value="Kelch"/>
    <property type="match status" value="6"/>
</dbReference>
<evidence type="ECO:0000256" key="9">
    <source>
        <dbReference type="ARBA" id="ARBA00022989"/>
    </source>
</evidence>
<reference evidence="15" key="1">
    <citation type="submission" date="2016-04" db="UniProtKB">
        <authorList>
            <consortium name="WormBaseParasite"/>
        </authorList>
    </citation>
    <scope>IDENTIFICATION</scope>
</reference>
<keyword evidence="3" id="KW-0880">Kelch repeat</keyword>
<dbReference type="Gene3D" id="3.30.710.10">
    <property type="entry name" value="Potassium Channel Kv1.1, Chain A"/>
    <property type="match status" value="1"/>
</dbReference>
<accession>A0A0N4SWR8</accession>
<evidence type="ECO:0000256" key="8">
    <source>
        <dbReference type="ARBA" id="ARBA00022968"/>
    </source>
</evidence>
<keyword evidence="11" id="KW-0472">Membrane</keyword>
<protein>
    <submittedName>
        <fullName evidence="15">BTB domain-containing protein</fullName>
    </submittedName>
</protein>
<dbReference type="Pfam" id="PF01344">
    <property type="entry name" value="Kelch_1"/>
    <property type="match status" value="6"/>
</dbReference>
<evidence type="ECO:0000259" key="12">
    <source>
        <dbReference type="PROSITE" id="PS50097"/>
    </source>
</evidence>
<evidence type="ECO:0000256" key="4">
    <source>
        <dbReference type="ARBA" id="ARBA00022676"/>
    </source>
</evidence>
<dbReference type="InterPro" id="IPR002659">
    <property type="entry name" value="Glyco_trans_31"/>
</dbReference>